<evidence type="ECO:0000313" key="5">
    <source>
        <dbReference type="Proteomes" id="UP001174839"/>
    </source>
</evidence>
<gene>
    <name evidence="4" type="ORF">QU605_13240</name>
</gene>
<evidence type="ECO:0000256" key="2">
    <source>
        <dbReference type="SAM" id="SignalP"/>
    </source>
</evidence>
<dbReference type="Gene3D" id="2.160.20.120">
    <property type="match status" value="1"/>
</dbReference>
<dbReference type="InterPro" id="IPR021255">
    <property type="entry name" value="DUF2807"/>
</dbReference>
<feature type="domain" description="Putative auto-transporter adhesin head GIN" evidence="3">
    <location>
        <begin position="41"/>
        <end position="226"/>
    </location>
</feature>
<feature type="signal peptide" evidence="2">
    <location>
        <begin position="1"/>
        <end position="19"/>
    </location>
</feature>
<keyword evidence="2" id="KW-0732">Signal</keyword>
<proteinExistence type="predicted"/>
<feature type="compositionally biased region" description="Basic and acidic residues" evidence="1">
    <location>
        <begin position="220"/>
        <end position="231"/>
    </location>
</feature>
<dbReference type="EMBL" id="JAUDUY010000009">
    <property type="protein sequence ID" value="MDM9632439.1"/>
    <property type="molecule type" value="Genomic_DNA"/>
</dbReference>
<dbReference type="PANTHER" id="PTHR39200:SF1">
    <property type="entry name" value="AUTO-TRANSPORTER ADHESIN HEAD GIN DOMAIN-CONTAINING PROTEIN-RELATED"/>
    <property type="match status" value="1"/>
</dbReference>
<evidence type="ECO:0000259" key="3">
    <source>
        <dbReference type="Pfam" id="PF10988"/>
    </source>
</evidence>
<keyword evidence="5" id="KW-1185">Reference proteome</keyword>
<organism evidence="4 5">
    <name type="scientific">Robiginitalea aurantiaca</name>
    <dbReference type="NCBI Taxonomy" id="3056915"/>
    <lineage>
        <taxon>Bacteria</taxon>
        <taxon>Pseudomonadati</taxon>
        <taxon>Bacteroidota</taxon>
        <taxon>Flavobacteriia</taxon>
        <taxon>Flavobacteriales</taxon>
        <taxon>Flavobacteriaceae</taxon>
        <taxon>Robiginitalea</taxon>
    </lineage>
</organism>
<feature type="chain" id="PRO_5046430751" evidence="2">
    <location>
        <begin position="20"/>
        <end position="242"/>
    </location>
</feature>
<sequence length="242" mass="25335">MKKVWILSTCLLLALPATAQWGKKIKGNGNMVTVERSVGSYDGVALSGWFDLELVSGSEGELTLSGEENLLEHLETEVKNGTLTIKPEKGYNLQPSSWKSGGIKIIVPVEEINSVAMSGSGDIVGKTKLKSDDFEVVMSGSGDITLDIDGNSVESTLSGSGDIRLSGRANDFSVKISGSGDVHAYDLEAKNVNAVVSGSADIKVTALESLTARVSGSGDIHYRGNPEKIDSKTAGSGDITKG</sequence>
<dbReference type="PANTHER" id="PTHR39200">
    <property type="entry name" value="HYPOTHETICAL EXPORTED PROTEIN"/>
    <property type="match status" value="1"/>
</dbReference>
<comment type="caution">
    <text evidence="4">The sequence shown here is derived from an EMBL/GenBank/DDBJ whole genome shotgun (WGS) entry which is preliminary data.</text>
</comment>
<protein>
    <submittedName>
        <fullName evidence="4">Head GIN domain-containing protein</fullName>
    </submittedName>
</protein>
<accession>A0ABT7WI07</accession>
<reference evidence="4" key="1">
    <citation type="submission" date="2023-06" db="EMBL/GenBank/DDBJ databases">
        <title>Robiginitalea aurantiacus sp. nov. and Algoriphagus sediminis sp. nov., isolated from coastal sediment.</title>
        <authorList>
            <person name="Zhou Z.Y."/>
            <person name="An J."/>
            <person name="Jia Y.W."/>
            <person name="Du Z.J."/>
        </authorList>
    </citation>
    <scope>NUCLEOTIDE SEQUENCE</scope>
    <source>
        <strain evidence="4">M39</strain>
    </source>
</reference>
<name>A0ABT7WI07_9FLAO</name>
<evidence type="ECO:0000256" key="1">
    <source>
        <dbReference type="SAM" id="MobiDB-lite"/>
    </source>
</evidence>
<feature type="region of interest" description="Disordered" evidence="1">
    <location>
        <begin position="216"/>
        <end position="242"/>
    </location>
</feature>
<dbReference type="Proteomes" id="UP001174839">
    <property type="component" value="Unassembled WGS sequence"/>
</dbReference>
<evidence type="ECO:0000313" key="4">
    <source>
        <dbReference type="EMBL" id="MDM9632439.1"/>
    </source>
</evidence>
<dbReference type="RefSeq" id="WP_289725803.1">
    <property type="nucleotide sequence ID" value="NZ_JAUDUY010000009.1"/>
</dbReference>
<dbReference type="Pfam" id="PF10988">
    <property type="entry name" value="DUF2807"/>
    <property type="match status" value="1"/>
</dbReference>